<gene>
    <name evidence="6" type="ORF">J6595_09315</name>
</gene>
<dbReference type="CDD" id="cd02440">
    <property type="entry name" value="AdoMet_MTases"/>
    <property type="match status" value="1"/>
</dbReference>
<dbReference type="SUPFAM" id="SSF53335">
    <property type="entry name" value="S-adenosyl-L-methionine-dependent methyltransferases"/>
    <property type="match status" value="1"/>
</dbReference>
<comment type="caution">
    <text evidence="6">The sequence shown here is derived from an EMBL/GenBank/DDBJ whole genome shotgun (WGS) entry which is preliminary data.</text>
</comment>
<dbReference type="Pfam" id="PF13847">
    <property type="entry name" value="Methyltransf_31"/>
    <property type="match status" value="1"/>
</dbReference>
<keyword evidence="7" id="KW-1185">Reference proteome</keyword>
<feature type="domain" description="Methyltransferase" evidence="5">
    <location>
        <begin position="40"/>
        <end position="152"/>
    </location>
</feature>
<sequence>MTTSTYVLGHDPYEIRRLTIQSQVFAGGTERILRAAGLGAGHSVLDIGTGAGDVAMMAAELTGVTGDVLGIDQSPAIVDVARERAGRTRHPHLRFQAASLDSFSASASFDLVVGRYVLVHQQDPAAFVRQAAKFVRPGGAILFIEPNVAELTRPDEALRETWSNPPVTLYDETAKQVVLGFSLAGVALSCGGRLVDVFQAAGLSEPSLLCEMPMAGPQSDFAELMTLTLRSLLPALEHHAAELAADIEIETLHTRLRNALLATRSQLRFADLVGAWTTVTG</sequence>
<name>A0ABS4BG96_9HYPH</name>
<dbReference type="Proteomes" id="UP000678276">
    <property type="component" value="Unassembled WGS sequence"/>
</dbReference>
<evidence type="ECO:0000256" key="3">
    <source>
        <dbReference type="ARBA" id="ARBA00022679"/>
    </source>
</evidence>
<reference evidence="6 7" key="1">
    <citation type="submission" date="2021-04" db="EMBL/GenBank/DDBJ databases">
        <title>Whole genome sequence of Jiella sp. KSK16Y-1.</title>
        <authorList>
            <person name="Tuo L."/>
        </authorList>
    </citation>
    <scope>NUCLEOTIDE SEQUENCE [LARGE SCALE GENOMIC DNA]</scope>
    <source>
        <strain evidence="6 7">KSK16Y-1</strain>
    </source>
</reference>
<accession>A0ABS4BG96</accession>
<dbReference type="PANTHER" id="PTHR44307:SF2">
    <property type="entry name" value="PHOSPHOETHANOLAMINE METHYLTRANSFERASE ISOFORM X1"/>
    <property type="match status" value="1"/>
</dbReference>
<evidence type="ECO:0000256" key="1">
    <source>
        <dbReference type="ARBA" id="ARBA00005189"/>
    </source>
</evidence>
<dbReference type="EMBL" id="JAGJCF010000005">
    <property type="protein sequence ID" value="MBP0615778.1"/>
    <property type="molecule type" value="Genomic_DNA"/>
</dbReference>
<keyword evidence="3" id="KW-0808">Transferase</keyword>
<organism evidence="6 7">
    <name type="scientific">Jiella mangrovi</name>
    <dbReference type="NCBI Taxonomy" id="2821407"/>
    <lineage>
        <taxon>Bacteria</taxon>
        <taxon>Pseudomonadati</taxon>
        <taxon>Pseudomonadota</taxon>
        <taxon>Alphaproteobacteria</taxon>
        <taxon>Hyphomicrobiales</taxon>
        <taxon>Aurantimonadaceae</taxon>
        <taxon>Jiella</taxon>
    </lineage>
</organism>
<evidence type="ECO:0000256" key="2">
    <source>
        <dbReference type="ARBA" id="ARBA00022603"/>
    </source>
</evidence>
<dbReference type="PANTHER" id="PTHR44307">
    <property type="entry name" value="PHOSPHOETHANOLAMINE METHYLTRANSFERASE"/>
    <property type="match status" value="1"/>
</dbReference>
<dbReference type="RefSeq" id="WP_209594208.1">
    <property type="nucleotide sequence ID" value="NZ_JAGJCF010000005.1"/>
</dbReference>
<comment type="pathway">
    <text evidence="1">Lipid metabolism.</text>
</comment>
<dbReference type="InterPro" id="IPR029063">
    <property type="entry name" value="SAM-dependent_MTases_sf"/>
</dbReference>
<evidence type="ECO:0000259" key="5">
    <source>
        <dbReference type="Pfam" id="PF13847"/>
    </source>
</evidence>
<dbReference type="GO" id="GO:0008168">
    <property type="term" value="F:methyltransferase activity"/>
    <property type="evidence" value="ECO:0007669"/>
    <property type="project" value="UniProtKB-KW"/>
</dbReference>
<keyword evidence="2 6" id="KW-0489">Methyltransferase</keyword>
<proteinExistence type="predicted"/>
<evidence type="ECO:0000313" key="6">
    <source>
        <dbReference type="EMBL" id="MBP0615778.1"/>
    </source>
</evidence>
<dbReference type="GO" id="GO:0032259">
    <property type="term" value="P:methylation"/>
    <property type="evidence" value="ECO:0007669"/>
    <property type="project" value="UniProtKB-KW"/>
</dbReference>
<evidence type="ECO:0000313" key="7">
    <source>
        <dbReference type="Proteomes" id="UP000678276"/>
    </source>
</evidence>
<evidence type="ECO:0000256" key="4">
    <source>
        <dbReference type="ARBA" id="ARBA00025707"/>
    </source>
</evidence>
<dbReference type="Gene3D" id="3.40.50.150">
    <property type="entry name" value="Vaccinia Virus protein VP39"/>
    <property type="match status" value="1"/>
</dbReference>
<dbReference type="InterPro" id="IPR025714">
    <property type="entry name" value="Methyltranfer_dom"/>
</dbReference>
<comment type="pathway">
    <text evidence="4">Phospholipid metabolism.</text>
</comment>
<protein>
    <submittedName>
        <fullName evidence="6">Class I SAM-dependent methyltransferase</fullName>
    </submittedName>
</protein>